<dbReference type="PANTHER" id="PTHR11552:SF210">
    <property type="entry name" value="GLUCOSE-METHANOL-CHOLINE OXIDOREDUCTASE N-TERMINAL DOMAIN-CONTAINING PROTEIN-RELATED"/>
    <property type="match status" value="1"/>
</dbReference>
<dbReference type="AlphaFoldDB" id="A0A439DCH3"/>
<evidence type="ECO:0008006" key="11">
    <source>
        <dbReference type="Google" id="ProtNLM"/>
    </source>
</evidence>
<dbReference type="Gene3D" id="4.10.450.10">
    <property type="entry name" value="Glucose Oxidase, domain 2"/>
    <property type="match status" value="1"/>
</dbReference>
<feature type="domain" description="Glucose-methanol-choline oxidoreductase C-terminal" evidence="8">
    <location>
        <begin position="296"/>
        <end position="433"/>
    </location>
</feature>
<evidence type="ECO:0000256" key="5">
    <source>
        <dbReference type="ARBA" id="ARBA00023002"/>
    </source>
</evidence>
<dbReference type="Proteomes" id="UP000286045">
    <property type="component" value="Unassembled WGS sequence"/>
</dbReference>
<evidence type="ECO:0000313" key="10">
    <source>
        <dbReference type="Proteomes" id="UP000286045"/>
    </source>
</evidence>
<accession>A0A439DCH3</accession>
<evidence type="ECO:0000256" key="4">
    <source>
        <dbReference type="ARBA" id="ARBA00022827"/>
    </source>
</evidence>
<organism evidence="9 10">
    <name type="scientific">Xylaria grammica</name>
    <dbReference type="NCBI Taxonomy" id="363999"/>
    <lineage>
        <taxon>Eukaryota</taxon>
        <taxon>Fungi</taxon>
        <taxon>Dikarya</taxon>
        <taxon>Ascomycota</taxon>
        <taxon>Pezizomycotina</taxon>
        <taxon>Sordariomycetes</taxon>
        <taxon>Xylariomycetidae</taxon>
        <taxon>Xylariales</taxon>
        <taxon>Xylariaceae</taxon>
        <taxon>Xylaria</taxon>
    </lineage>
</organism>
<dbReference type="InterPro" id="IPR000172">
    <property type="entry name" value="GMC_OxRdtase_N"/>
</dbReference>
<proteinExistence type="inferred from homology"/>
<evidence type="ECO:0000256" key="3">
    <source>
        <dbReference type="ARBA" id="ARBA00022630"/>
    </source>
</evidence>
<dbReference type="PIRSF" id="PIRSF000137">
    <property type="entry name" value="Alcohol_oxidase"/>
    <property type="match status" value="1"/>
</dbReference>
<comment type="caution">
    <text evidence="9">The sequence shown here is derived from an EMBL/GenBank/DDBJ whole genome shotgun (WGS) entry which is preliminary data.</text>
</comment>
<dbReference type="Gene3D" id="3.30.560.10">
    <property type="entry name" value="Glucose Oxidase, domain 3"/>
    <property type="match status" value="2"/>
</dbReference>
<dbReference type="InterPro" id="IPR036188">
    <property type="entry name" value="FAD/NAD-bd_sf"/>
</dbReference>
<gene>
    <name evidence="9" type="ORF">EKO27_g3007</name>
</gene>
<evidence type="ECO:0000256" key="1">
    <source>
        <dbReference type="ARBA" id="ARBA00001974"/>
    </source>
</evidence>
<keyword evidence="3" id="KW-0285">Flavoprotein</keyword>
<dbReference type="GO" id="GO:0050660">
    <property type="term" value="F:flavin adenine dinucleotide binding"/>
    <property type="evidence" value="ECO:0007669"/>
    <property type="project" value="InterPro"/>
</dbReference>
<keyword evidence="4 6" id="KW-0274">FAD</keyword>
<reference evidence="9 10" key="1">
    <citation type="submission" date="2018-12" db="EMBL/GenBank/DDBJ databases">
        <title>Draft genome sequence of Xylaria grammica IHI A82.</title>
        <authorList>
            <person name="Buettner E."/>
            <person name="Kellner H."/>
        </authorList>
    </citation>
    <scope>NUCLEOTIDE SEQUENCE [LARGE SCALE GENOMIC DNA]</scope>
    <source>
        <strain evidence="9 10">IHI A82</strain>
    </source>
</reference>
<comment type="similarity">
    <text evidence="2">Belongs to the GMC oxidoreductase family.</text>
</comment>
<dbReference type="Pfam" id="PF05199">
    <property type="entry name" value="GMC_oxred_C"/>
    <property type="match status" value="1"/>
</dbReference>
<protein>
    <recommendedName>
        <fullName evidence="11">Glucose-methanol-choline oxidoreductase N-terminal domain-containing protein</fullName>
    </recommendedName>
</protein>
<dbReference type="STRING" id="363999.A0A439DCH3"/>
<feature type="binding site" evidence="6">
    <location>
        <begin position="380"/>
        <end position="381"/>
    </location>
    <ligand>
        <name>FAD</name>
        <dbReference type="ChEBI" id="CHEBI:57692"/>
    </ligand>
</feature>
<dbReference type="Pfam" id="PF00732">
    <property type="entry name" value="GMC_oxred_N"/>
    <property type="match status" value="1"/>
</dbReference>
<feature type="binding site" evidence="6">
    <location>
        <position position="156"/>
    </location>
    <ligand>
        <name>FAD</name>
        <dbReference type="ChEBI" id="CHEBI:57692"/>
    </ligand>
</feature>
<evidence type="ECO:0000313" key="9">
    <source>
        <dbReference type="EMBL" id="RWA12093.1"/>
    </source>
</evidence>
<sequence>MLLGGSSAINAQVFASPTKNVIDAWESLGNLGWNWDTLQRYFYKSFTLPSVEDEPTKKALGIDKWPDVDPRPNGPVQISFSGDITNPIRRAWVETFAAKNLRMDADTFFGSPIGVGAFNNLSSVDSATKERSYSASAYYLPIKNRDNLTIVTSALVEGLVFSAGTPARVEGVRYHHDSEAKSATTNKEEPDAIAQALGDYAISKTGLLTSCGIATCAYLPLIGLSGSQQAALQTLLEKNAPSHDDESRDAYSMVQKAILSSDEPCGTYLSVNGQGVLPVDPVPGKWMDLAVFLSRPLSRGHTHIQSKDPNSHSLINPAYLSHPADLEVFAHHMLYIQTLAASPPLTSFFKQPLQHHDPASDLADLEAAKRYIQRSAISIWHPCGTCAMLPREKGGVVDALLKVYGVENLRVVDASVMPLVPNTNIQATVYAVAERAADLIKAGHELK</sequence>
<feature type="domain" description="Glucose-methanol-choline oxidoreductase N-terminal" evidence="7">
    <location>
        <begin position="3"/>
        <end position="213"/>
    </location>
</feature>
<keyword evidence="5" id="KW-0560">Oxidoreductase</keyword>
<comment type="cofactor">
    <cofactor evidence="1 6">
        <name>FAD</name>
        <dbReference type="ChEBI" id="CHEBI:57692"/>
    </cofactor>
</comment>
<evidence type="ECO:0000256" key="2">
    <source>
        <dbReference type="ARBA" id="ARBA00010790"/>
    </source>
</evidence>
<dbReference type="SUPFAM" id="SSF51905">
    <property type="entry name" value="FAD/NAD(P)-binding domain"/>
    <property type="match status" value="1"/>
</dbReference>
<evidence type="ECO:0000259" key="8">
    <source>
        <dbReference type="Pfam" id="PF05199"/>
    </source>
</evidence>
<dbReference type="InterPro" id="IPR027424">
    <property type="entry name" value="Glucose_Oxidase_domain_2"/>
</dbReference>
<dbReference type="Gene3D" id="3.50.50.60">
    <property type="entry name" value="FAD/NAD(P)-binding domain"/>
    <property type="match status" value="2"/>
</dbReference>
<evidence type="ECO:0000256" key="6">
    <source>
        <dbReference type="PIRSR" id="PIRSR000137-2"/>
    </source>
</evidence>
<dbReference type="SUPFAM" id="SSF54373">
    <property type="entry name" value="FAD-linked reductases, C-terminal domain"/>
    <property type="match status" value="1"/>
</dbReference>
<feature type="binding site" evidence="6">
    <location>
        <begin position="10"/>
        <end position="13"/>
    </location>
    <ligand>
        <name>FAD</name>
        <dbReference type="ChEBI" id="CHEBI:57692"/>
    </ligand>
</feature>
<dbReference type="InterPro" id="IPR007867">
    <property type="entry name" value="GMC_OxRtase_C"/>
</dbReference>
<dbReference type="GO" id="GO:0016614">
    <property type="term" value="F:oxidoreductase activity, acting on CH-OH group of donors"/>
    <property type="evidence" value="ECO:0007669"/>
    <property type="project" value="InterPro"/>
</dbReference>
<dbReference type="InterPro" id="IPR012132">
    <property type="entry name" value="GMC_OxRdtase"/>
</dbReference>
<keyword evidence="10" id="KW-1185">Reference proteome</keyword>
<dbReference type="PANTHER" id="PTHR11552">
    <property type="entry name" value="GLUCOSE-METHANOL-CHOLINE GMC OXIDOREDUCTASE"/>
    <property type="match status" value="1"/>
</dbReference>
<dbReference type="EMBL" id="RYZI01000060">
    <property type="protein sequence ID" value="RWA12093.1"/>
    <property type="molecule type" value="Genomic_DNA"/>
</dbReference>
<evidence type="ECO:0000259" key="7">
    <source>
        <dbReference type="Pfam" id="PF00732"/>
    </source>
</evidence>
<name>A0A439DCH3_9PEZI</name>